<evidence type="ECO:0000256" key="4">
    <source>
        <dbReference type="PROSITE-ProRule" id="PRU00723"/>
    </source>
</evidence>
<evidence type="ECO:0000256" key="2">
    <source>
        <dbReference type="ARBA" id="ARBA00022771"/>
    </source>
</evidence>
<dbReference type="InterPro" id="IPR036855">
    <property type="entry name" value="Znf_CCCH_sf"/>
</dbReference>
<keyword evidence="1 4" id="KW-0479">Metal-binding</keyword>
<name>A0AAW1QFX7_9CHLO</name>
<dbReference type="Proteomes" id="UP001489004">
    <property type="component" value="Unassembled WGS sequence"/>
</dbReference>
<evidence type="ECO:0000259" key="6">
    <source>
        <dbReference type="PROSITE" id="PS50103"/>
    </source>
</evidence>
<evidence type="ECO:0000313" key="8">
    <source>
        <dbReference type="Proteomes" id="UP001489004"/>
    </source>
</evidence>
<feature type="compositionally biased region" description="Low complexity" evidence="5">
    <location>
        <begin position="86"/>
        <end position="111"/>
    </location>
</feature>
<evidence type="ECO:0000313" key="7">
    <source>
        <dbReference type="EMBL" id="KAK9820315.1"/>
    </source>
</evidence>
<keyword evidence="8" id="KW-1185">Reference proteome</keyword>
<dbReference type="Pfam" id="PF00642">
    <property type="entry name" value="zf-CCCH"/>
    <property type="match status" value="1"/>
</dbReference>
<proteinExistence type="predicted"/>
<organism evidence="7 8">
    <name type="scientific">[Myrmecia] bisecta</name>
    <dbReference type="NCBI Taxonomy" id="41462"/>
    <lineage>
        <taxon>Eukaryota</taxon>
        <taxon>Viridiplantae</taxon>
        <taxon>Chlorophyta</taxon>
        <taxon>core chlorophytes</taxon>
        <taxon>Trebouxiophyceae</taxon>
        <taxon>Trebouxiales</taxon>
        <taxon>Trebouxiaceae</taxon>
        <taxon>Myrmecia</taxon>
    </lineage>
</organism>
<comment type="caution">
    <text evidence="7">The sequence shown here is derived from an EMBL/GenBank/DDBJ whole genome shotgun (WGS) entry which is preliminary data.</text>
</comment>
<dbReference type="SUPFAM" id="SSF90229">
    <property type="entry name" value="CCCH zinc finger"/>
    <property type="match status" value="1"/>
</dbReference>
<dbReference type="AlphaFoldDB" id="A0AAW1QFX7"/>
<reference evidence="7 8" key="1">
    <citation type="journal article" date="2024" name="Nat. Commun.">
        <title>Phylogenomics reveals the evolutionary origins of lichenization in chlorophyte algae.</title>
        <authorList>
            <person name="Puginier C."/>
            <person name="Libourel C."/>
            <person name="Otte J."/>
            <person name="Skaloud P."/>
            <person name="Haon M."/>
            <person name="Grisel S."/>
            <person name="Petersen M."/>
            <person name="Berrin J.G."/>
            <person name="Delaux P.M."/>
            <person name="Dal Grande F."/>
            <person name="Keller J."/>
        </authorList>
    </citation>
    <scope>NUCLEOTIDE SEQUENCE [LARGE SCALE GENOMIC DNA]</scope>
    <source>
        <strain evidence="7 8">SAG 2043</strain>
    </source>
</reference>
<dbReference type="Gene3D" id="4.10.1000.10">
    <property type="entry name" value="Zinc finger, CCCH-type"/>
    <property type="match status" value="1"/>
</dbReference>
<dbReference type="GO" id="GO:0008270">
    <property type="term" value="F:zinc ion binding"/>
    <property type="evidence" value="ECO:0007669"/>
    <property type="project" value="UniProtKB-KW"/>
</dbReference>
<keyword evidence="3 4" id="KW-0862">Zinc</keyword>
<evidence type="ECO:0000256" key="3">
    <source>
        <dbReference type="ARBA" id="ARBA00022833"/>
    </source>
</evidence>
<feature type="compositionally biased region" description="Polar residues" evidence="5">
    <location>
        <begin position="73"/>
        <end position="85"/>
    </location>
</feature>
<evidence type="ECO:0000256" key="1">
    <source>
        <dbReference type="ARBA" id="ARBA00022723"/>
    </source>
</evidence>
<dbReference type="EMBL" id="JALJOR010000003">
    <property type="protein sequence ID" value="KAK9820315.1"/>
    <property type="molecule type" value="Genomic_DNA"/>
</dbReference>
<feature type="zinc finger region" description="C3H1-type" evidence="4">
    <location>
        <begin position="9"/>
        <end position="37"/>
    </location>
</feature>
<feature type="region of interest" description="Disordered" evidence="5">
    <location>
        <begin position="71"/>
        <end position="122"/>
    </location>
</feature>
<keyword evidence="2 4" id="KW-0863">Zinc-finger</keyword>
<evidence type="ECO:0000256" key="5">
    <source>
        <dbReference type="SAM" id="MobiDB-lite"/>
    </source>
</evidence>
<accession>A0AAW1QFX7</accession>
<dbReference type="InterPro" id="IPR000571">
    <property type="entry name" value="Znf_CCCH"/>
</dbReference>
<sequence>MATEEPTQKGPKKACAYFLRCGSCSFGDSCRFHHPFERLPEFKFNSRGLPLRAGEPDESLQLPRQYMWGNPPVQRTFSGNAINNRSSSHLRPMSSMQSSSDGADSDSAIPSHSKQLNAMRVP</sequence>
<feature type="domain" description="C3H1-type" evidence="6">
    <location>
        <begin position="9"/>
        <end position="37"/>
    </location>
</feature>
<protein>
    <recommendedName>
        <fullName evidence="6">C3H1-type domain-containing protein</fullName>
    </recommendedName>
</protein>
<gene>
    <name evidence="7" type="ORF">WJX72_008828</name>
</gene>
<dbReference type="PROSITE" id="PS50103">
    <property type="entry name" value="ZF_C3H1"/>
    <property type="match status" value="1"/>
</dbReference>